<organism evidence="1 2">
    <name type="scientific">Prochlorococcus marinus (strain MIT 9211)</name>
    <dbReference type="NCBI Taxonomy" id="93059"/>
    <lineage>
        <taxon>Bacteria</taxon>
        <taxon>Bacillati</taxon>
        <taxon>Cyanobacteriota</taxon>
        <taxon>Cyanophyceae</taxon>
        <taxon>Synechococcales</taxon>
        <taxon>Prochlorococcaceae</taxon>
        <taxon>Prochlorococcus</taxon>
    </lineage>
</organism>
<sequence>MAQNIIDLGVKFLVWGHSSAGRAPAWHAGGQRFKSAWLHNYYLVEAIMKKYSRS</sequence>
<protein>
    <submittedName>
        <fullName evidence="1">Uncharacterized protein</fullName>
    </submittedName>
</protein>
<dbReference type="AlphaFoldDB" id="A9BBM3"/>
<evidence type="ECO:0000313" key="1">
    <source>
        <dbReference type="EMBL" id="ABX09235.1"/>
    </source>
</evidence>
<keyword evidence="2" id="KW-1185">Reference proteome</keyword>
<gene>
    <name evidence="1" type="ordered locus">P9211_13041</name>
</gene>
<dbReference type="Proteomes" id="UP000000788">
    <property type="component" value="Chromosome"/>
</dbReference>
<name>A9BBM3_PROM4</name>
<dbReference type="EMBL" id="CP000878">
    <property type="protein sequence ID" value="ABX09235.1"/>
    <property type="molecule type" value="Genomic_DNA"/>
</dbReference>
<accession>A9BBM3</accession>
<evidence type="ECO:0000313" key="2">
    <source>
        <dbReference type="Proteomes" id="UP000000788"/>
    </source>
</evidence>
<dbReference type="AntiFam" id="ANF00013">
    <property type="entry name" value="tRNA translation"/>
</dbReference>
<proteinExistence type="predicted"/>
<dbReference type="KEGG" id="pmj:P9211_13041"/>
<reference evidence="1 2" key="1">
    <citation type="journal article" date="2007" name="PLoS Genet.">
        <title>Patterns and implications of gene gain and loss in the evolution of Prochlorococcus.</title>
        <authorList>
            <person name="Kettler G.C."/>
            <person name="Martiny A.C."/>
            <person name="Huang K."/>
            <person name="Zucker J."/>
            <person name="Coleman M.L."/>
            <person name="Rodrigue S."/>
            <person name="Chen F."/>
            <person name="Lapidus A."/>
            <person name="Ferriera S."/>
            <person name="Johnson J."/>
            <person name="Steglich C."/>
            <person name="Church G.M."/>
            <person name="Richardson P."/>
            <person name="Chisholm S.W."/>
        </authorList>
    </citation>
    <scope>NUCLEOTIDE SEQUENCE [LARGE SCALE GENOMIC DNA]</scope>
    <source>
        <strain evidence="2">MIT 9211</strain>
    </source>
</reference>
<dbReference type="HOGENOM" id="CLU_3046837_0_0_3"/>
<dbReference type="STRING" id="93059.P9211_13041"/>